<evidence type="ECO:0000313" key="1">
    <source>
        <dbReference type="EMBL" id="OIN60802.1"/>
    </source>
</evidence>
<dbReference type="Proteomes" id="UP000181790">
    <property type="component" value="Unassembled WGS sequence"/>
</dbReference>
<sequence length="263" mass="30750">MSFIPEQIVELLLQKVSQYNQPAFIDKDPVSIPHQFTLKQDIEIMGFWAAILAWGQRPVILKKSQELISRMDGAPYDFIRNHQERDLKRFLDFKHRTFNATDALYFLHFFRQYYQQHDSLEEAFLPDAVNTATVEPHLILFHDRFCGGYDLDNSYFPDRTRKHIATPARNSTCKRLLMFLRWMVRQDNAGVDFGIWTRIQPRQLVMPIDVHVGRVARTLGLLSREQSDWKAALELTDVLRQIDADDPVKFDFALFGAGVEGEF</sequence>
<accession>A0A1S2VPX0</accession>
<dbReference type="AlphaFoldDB" id="A0A1S2VPX0"/>
<protein>
    <submittedName>
        <fullName evidence="1">TIGR02757 family protein</fullName>
    </submittedName>
</protein>
<keyword evidence="2" id="KW-1185">Reference proteome</keyword>
<dbReference type="EMBL" id="MORL01000001">
    <property type="protein sequence ID" value="OIN60802.1"/>
    <property type="molecule type" value="Genomic_DNA"/>
</dbReference>
<dbReference type="OrthoDB" id="9773332at2"/>
<proteinExistence type="predicted"/>
<dbReference type="Pfam" id="PF09674">
    <property type="entry name" value="DUF2400"/>
    <property type="match status" value="1"/>
</dbReference>
<dbReference type="RefSeq" id="WP_071501306.1">
    <property type="nucleotide sequence ID" value="NZ_MORL01000001.1"/>
</dbReference>
<dbReference type="InterPro" id="IPR014127">
    <property type="entry name" value="CHP02757"/>
</dbReference>
<name>A0A1S2VPX0_9BACT</name>
<organism evidence="1 2">
    <name type="scientific">Arsenicibacter rosenii</name>
    <dbReference type="NCBI Taxonomy" id="1750698"/>
    <lineage>
        <taxon>Bacteria</taxon>
        <taxon>Pseudomonadati</taxon>
        <taxon>Bacteroidota</taxon>
        <taxon>Cytophagia</taxon>
        <taxon>Cytophagales</taxon>
        <taxon>Spirosomataceae</taxon>
        <taxon>Arsenicibacter</taxon>
    </lineage>
</organism>
<reference evidence="1 2" key="1">
    <citation type="submission" date="2016-10" db="EMBL/GenBank/DDBJ databases">
        <title>Arsenicibacter rosenii gen. nov., sp. nov., an efficient arsenic-methylating bacterium isolated from an arsenic-contaminated paddy soil.</title>
        <authorList>
            <person name="Huang K."/>
        </authorList>
    </citation>
    <scope>NUCLEOTIDE SEQUENCE [LARGE SCALE GENOMIC DNA]</scope>
    <source>
        <strain evidence="1 2">SM-1</strain>
    </source>
</reference>
<gene>
    <name evidence="1" type="ORF">BLX24_01515</name>
</gene>
<evidence type="ECO:0000313" key="2">
    <source>
        <dbReference type="Proteomes" id="UP000181790"/>
    </source>
</evidence>
<dbReference type="NCBIfam" id="TIGR02757">
    <property type="entry name" value="TIGR02757 family protein"/>
    <property type="match status" value="1"/>
</dbReference>
<comment type="caution">
    <text evidence="1">The sequence shown here is derived from an EMBL/GenBank/DDBJ whole genome shotgun (WGS) entry which is preliminary data.</text>
</comment>